<dbReference type="InterPro" id="IPR043472">
    <property type="entry name" value="Macro_dom-like"/>
</dbReference>
<dbReference type="PROSITE" id="PS51154">
    <property type="entry name" value="MACRO"/>
    <property type="match status" value="1"/>
</dbReference>
<proteinExistence type="predicted"/>
<dbReference type="Proteomes" id="UP000243579">
    <property type="component" value="Unassembled WGS sequence"/>
</dbReference>
<dbReference type="SMART" id="SM00506">
    <property type="entry name" value="A1pp"/>
    <property type="match status" value="1"/>
</dbReference>
<feature type="domain" description="Macro" evidence="1">
    <location>
        <begin position="1"/>
        <end position="186"/>
    </location>
</feature>
<dbReference type="EMBL" id="JNBR01000088">
    <property type="protein sequence ID" value="OQR98262.1"/>
    <property type="molecule type" value="Genomic_DNA"/>
</dbReference>
<evidence type="ECO:0000313" key="2">
    <source>
        <dbReference type="EMBL" id="OQR98262.1"/>
    </source>
</evidence>
<sequence length="191" mass="20323">MTTRTYLLSPTCAVAVSVGDITRWAGDAVVNAANERMLGGSGVDGAIHKAAGPQLYEACEQVPQVRRSVRCPVGEARITPAFRLPATHVIHTVGPVYRPNSNAPALLRSAYLSALALAHEHHCATVAFPAISCGVYHYPLSAAATIALEACVEFTAANPNRLQLIEFVMFTTQTHAAWTAAAAELHLTEIH</sequence>
<accession>A0A1V9ZJU6</accession>
<reference evidence="2 3" key="1">
    <citation type="journal article" date="2014" name="Genome Biol. Evol.">
        <title>The secreted proteins of Achlya hypogyna and Thraustotheca clavata identify the ancestral oomycete secretome and reveal gene acquisitions by horizontal gene transfer.</title>
        <authorList>
            <person name="Misner I."/>
            <person name="Blouin N."/>
            <person name="Leonard G."/>
            <person name="Richards T.A."/>
            <person name="Lane C.E."/>
        </authorList>
    </citation>
    <scope>NUCLEOTIDE SEQUENCE [LARGE SCALE GENOMIC DNA]</scope>
    <source>
        <strain evidence="2 3">ATCC 48635</strain>
    </source>
</reference>
<dbReference type="PANTHER" id="PTHR11106">
    <property type="entry name" value="GANGLIOSIDE INDUCED DIFFERENTIATION ASSOCIATED PROTEIN 2-RELATED"/>
    <property type="match status" value="1"/>
</dbReference>
<evidence type="ECO:0000313" key="3">
    <source>
        <dbReference type="Proteomes" id="UP000243579"/>
    </source>
</evidence>
<dbReference type="OrthoDB" id="6133115at2759"/>
<dbReference type="AlphaFoldDB" id="A0A1V9ZJU6"/>
<dbReference type="Gene3D" id="3.40.220.10">
    <property type="entry name" value="Leucine Aminopeptidase, subunit E, domain 1"/>
    <property type="match status" value="1"/>
</dbReference>
<protein>
    <recommendedName>
        <fullName evidence="1">Macro domain-containing protein</fullName>
    </recommendedName>
</protein>
<dbReference type="CDD" id="cd02908">
    <property type="entry name" value="Macro_OAADPr_deacetylase"/>
    <property type="match status" value="1"/>
</dbReference>
<dbReference type="InterPro" id="IPR002589">
    <property type="entry name" value="Macro_dom"/>
</dbReference>
<dbReference type="SUPFAM" id="SSF52949">
    <property type="entry name" value="Macro domain-like"/>
    <property type="match status" value="1"/>
</dbReference>
<gene>
    <name evidence="2" type="ORF">ACHHYP_08929</name>
</gene>
<evidence type="ECO:0000259" key="1">
    <source>
        <dbReference type="PROSITE" id="PS51154"/>
    </source>
</evidence>
<dbReference type="STRING" id="1202772.A0A1V9ZJU6"/>
<dbReference type="Pfam" id="PF01661">
    <property type="entry name" value="Macro"/>
    <property type="match status" value="1"/>
</dbReference>
<keyword evidence="3" id="KW-1185">Reference proteome</keyword>
<name>A0A1V9ZJU6_ACHHY</name>
<organism evidence="2 3">
    <name type="scientific">Achlya hypogyna</name>
    <name type="common">Oomycete</name>
    <name type="synonym">Protoachlya hypogyna</name>
    <dbReference type="NCBI Taxonomy" id="1202772"/>
    <lineage>
        <taxon>Eukaryota</taxon>
        <taxon>Sar</taxon>
        <taxon>Stramenopiles</taxon>
        <taxon>Oomycota</taxon>
        <taxon>Saprolegniomycetes</taxon>
        <taxon>Saprolegniales</taxon>
        <taxon>Achlyaceae</taxon>
        <taxon>Achlya</taxon>
    </lineage>
</organism>
<comment type="caution">
    <text evidence="2">The sequence shown here is derived from an EMBL/GenBank/DDBJ whole genome shotgun (WGS) entry which is preliminary data.</text>
</comment>
<dbReference type="PANTHER" id="PTHR11106:SF27">
    <property type="entry name" value="MACRO DOMAIN-CONTAINING PROTEIN"/>
    <property type="match status" value="1"/>
</dbReference>